<reference evidence="4" key="2">
    <citation type="journal article" date="2018" name="Nat. Microbiol.">
        <title>Leveraging single-cell genomics to expand the fungal tree of life.</title>
        <authorList>
            <person name="Ahrendt S.R."/>
            <person name="Quandt C.A."/>
            <person name="Ciobanu D."/>
            <person name="Clum A."/>
            <person name="Salamov A."/>
            <person name="Andreopoulos B."/>
            <person name="Cheng J.F."/>
            <person name="Woyke T."/>
            <person name="Pelin A."/>
            <person name="Henrissat B."/>
            <person name="Reynolds N.K."/>
            <person name="Benny G.L."/>
            <person name="Smith M.E."/>
            <person name="James T.Y."/>
            <person name="Grigoriev I.V."/>
        </authorList>
    </citation>
    <scope>NUCLEOTIDE SEQUENCE [LARGE SCALE GENOMIC DNA]</scope>
    <source>
        <strain evidence="4">CSF55</strain>
    </source>
</reference>
<dbReference type="Proteomes" id="UP000030755">
    <property type="component" value="Unassembled WGS sequence"/>
</dbReference>
<gene>
    <name evidence="1" type="ORF">O9G_000658</name>
    <name evidence="2" type="ORF">ROZALSC1DRAFT_28946</name>
</gene>
<evidence type="ECO:0000313" key="3">
    <source>
        <dbReference type="Proteomes" id="UP000030755"/>
    </source>
</evidence>
<sequence>MEYSHITPVVIALIHKYKELRKDYVCTRRSNSITCKKEKVIIETIQSLEKRTREENANTVNELKKCFADSIASLSTNFDRQIQQIQMQITDINDRLMKLEKKDSEDKLQSDTQKNIPLVQELTQSTEPLAKINNCSKKKKIVRKVRVQKTKKDSKRIILAPSADLLRECQANVHSSVNSYAFSSDVW</sequence>
<keyword evidence="3" id="KW-1185">Reference proteome</keyword>
<evidence type="ECO:0000313" key="2">
    <source>
        <dbReference type="EMBL" id="RKP19453.1"/>
    </source>
</evidence>
<organism evidence="1 3">
    <name type="scientific">Rozella allomycis (strain CSF55)</name>
    <dbReference type="NCBI Taxonomy" id="988480"/>
    <lineage>
        <taxon>Eukaryota</taxon>
        <taxon>Fungi</taxon>
        <taxon>Fungi incertae sedis</taxon>
        <taxon>Cryptomycota</taxon>
        <taxon>Cryptomycota incertae sedis</taxon>
        <taxon>Rozella</taxon>
    </lineage>
</organism>
<dbReference type="HOGENOM" id="CLU_1448491_0_0_1"/>
<name>A0A075AYA9_ROZAC</name>
<dbReference type="EMBL" id="ML005220">
    <property type="protein sequence ID" value="RKP19453.1"/>
    <property type="molecule type" value="Genomic_DNA"/>
</dbReference>
<proteinExistence type="predicted"/>
<dbReference type="EMBL" id="KE560848">
    <property type="protein sequence ID" value="EPZ35262.1"/>
    <property type="molecule type" value="Genomic_DNA"/>
</dbReference>
<dbReference type="AlphaFoldDB" id="A0A075AYA9"/>
<evidence type="ECO:0000313" key="1">
    <source>
        <dbReference type="EMBL" id="EPZ35262.1"/>
    </source>
</evidence>
<reference evidence="1 3" key="1">
    <citation type="journal article" date="2013" name="Curr. Biol.">
        <title>Shared signatures of parasitism and phylogenomics unite Cryptomycota and microsporidia.</title>
        <authorList>
            <person name="James T.Y."/>
            <person name="Pelin A."/>
            <person name="Bonen L."/>
            <person name="Ahrendt S."/>
            <person name="Sain D."/>
            <person name="Corradi N."/>
            <person name="Stajich J.E."/>
        </authorList>
    </citation>
    <scope>NUCLEOTIDE SEQUENCE [LARGE SCALE GENOMIC DNA]</scope>
    <source>
        <strain evidence="1">CSF55</strain>
        <strain evidence="1">CSF55</strain>
    </source>
</reference>
<accession>A0A075AYA9</accession>
<protein>
    <submittedName>
        <fullName evidence="1">Uncharacterized protein</fullName>
    </submittedName>
</protein>
<reference evidence="2" key="3">
    <citation type="submission" date="2018-08" db="EMBL/GenBank/DDBJ databases">
        <title>Leveraging single-cell genomics to expand the Fungal Tree of Life.</title>
        <authorList>
            <consortium name="DOE Joint Genome Institute"/>
            <person name="Ahrendt S.R."/>
            <person name="Quandt C.A."/>
            <person name="Ciobanu D."/>
            <person name="Clum A."/>
            <person name="Salamov A."/>
            <person name="Andreopoulos B."/>
            <person name="Cheng J.-F."/>
            <person name="Woyke T."/>
            <person name="Pelin A."/>
            <person name="Henrissat B."/>
            <person name="Reynolds N."/>
            <person name="Benny G.L."/>
            <person name="Smith M.E."/>
            <person name="James T.Y."/>
            <person name="Grigoriev I.V."/>
        </authorList>
    </citation>
    <scope>NUCLEOTIDE SEQUENCE</scope>
    <source>
        <strain evidence="2">CSF55</strain>
    </source>
</reference>
<dbReference type="Proteomes" id="UP000281549">
    <property type="component" value="Unassembled WGS sequence"/>
</dbReference>
<evidence type="ECO:0000313" key="4">
    <source>
        <dbReference type="Proteomes" id="UP000281549"/>
    </source>
</evidence>